<dbReference type="RefSeq" id="WP_308729047.1">
    <property type="nucleotide sequence ID" value="NZ_JAJEQF010000056.1"/>
</dbReference>
<dbReference type="InterPro" id="IPR023296">
    <property type="entry name" value="Glyco_hydro_beta-prop_sf"/>
</dbReference>
<feature type="domain" description="Glycosyl hydrolase family 32 N-terminal" evidence="4">
    <location>
        <begin position="99"/>
        <end position="397"/>
    </location>
</feature>
<evidence type="ECO:0000256" key="2">
    <source>
        <dbReference type="ARBA" id="ARBA00022801"/>
    </source>
</evidence>
<dbReference type="GO" id="GO:0005737">
    <property type="term" value="C:cytoplasm"/>
    <property type="evidence" value="ECO:0007669"/>
    <property type="project" value="TreeGrafter"/>
</dbReference>
<reference evidence="5 6" key="1">
    <citation type="submission" date="2021-10" db="EMBL/GenBank/DDBJ databases">
        <title>Anaerobic single-cell dispensing facilitates the cultivation of human gut bacteria.</title>
        <authorList>
            <person name="Afrizal A."/>
        </authorList>
    </citation>
    <scope>NUCLEOTIDE SEQUENCE [LARGE SCALE GENOMIC DNA]</scope>
    <source>
        <strain evidence="5 6">CLA-AA-H244</strain>
    </source>
</reference>
<dbReference type="AlphaFoldDB" id="A0AAE3AWH0"/>
<dbReference type="Proteomes" id="UP001199355">
    <property type="component" value="Unassembled WGS sequence"/>
</dbReference>
<proteinExistence type="inferred from homology"/>
<dbReference type="PANTHER" id="PTHR42800:SF1">
    <property type="entry name" value="EXOINULINASE INUD (AFU_ORTHOLOGUE AFUA_5G00480)"/>
    <property type="match status" value="1"/>
</dbReference>
<keyword evidence="6" id="KW-1185">Reference proteome</keyword>
<comment type="similarity">
    <text evidence="1">Belongs to the glycosyl hydrolase 32 family.</text>
</comment>
<dbReference type="SUPFAM" id="SSF75005">
    <property type="entry name" value="Arabinanase/levansucrase/invertase"/>
    <property type="match status" value="1"/>
</dbReference>
<keyword evidence="3" id="KW-0326">Glycosidase</keyword>
<dbReference type="SMART" id="SM00640">
    <property type="entry name" value="Glyco_32"/>
    <property type="match status" value="1"/>
</dbReference>
<dbReference type="GO" id="GO:0004575">
    <property type="term" value="F:sucrose alpha-glucosidase activity"/>
    <property type="evidence" value="ECO:0007669"/>
    <property type="project" value="TreeGrafter"/>
</dbReference>
<evidence type="ECO:0000256" key="1">
    <source>
        <dbReference type="ARBA" id="ARBA00009902"/>
    </source>
</evidence>
<dbReference type="Pfam" id="PF00251">
    <property type="entry name" value="Glyco_hydro_32N"/>
    <property type="match status" value="1"/>
</dbReference>
<dbReference type="InterPro" id="IPR013148">
    <property type="entry name" value="Glyco_hydro_32_N"/>
</dbReference>
<protein>
    <submittedName>
        <fullName evidence="5">Glycoside hydrolase family 32 protein</fullName>
    </submittedName>
</protein>
<name>A0AAE3AWH0_9FIRM</name>
<gene>
    <name evidence="5" type="ORF">LKD45_15155</name>
</gene>
<accession>A0AAE3AWH0</accession>
<comment type="caution">
    <text evidence="5">The sequence shown here is derived from an EMBL/GenBank/DDBJ whole genome shotgun (WGS) entry which is preliminary data.</text>
</comment>
<evidence type="ECO:0000313" key="6">
    <source>
        <dbReference type="Proteomes" id="UP001199355"/>
    </source>
</evidence>
<dbReference type="GO" id="GO:0005987">
    <property type="term" value="P:sucrose catabolic process"/>
    <property type="evidence" value="ECO:0007669"/>
    <property type="project" value="TreeGrafter"/>
</dbReference>
<dbReference type="CDD" id="cd18622">
    <property type="entry name" value="GH32_Inu-like"/>
    <property type="match status" value="1"/>
</dbReference>
<evidence type="ECO:0000259" key="4">
    <source>
        <dbReference type="Pfam" id="PF00251"/>
    </source>
</evidence>
<evidence type="ECO:0000313" key="5">
    <source>
        <dbReference type="EMBL" id="MCC2169004.1"/>
    </source>
</evidence>
<dbReference type="EMBL" id="JAJEQF010000056">
    <property type="protein sequence ID" value="MCC2169004.1"/>
    <property type="molecule type" value="Genomic_DNA"/>
</dbReference>
<dbReference type="PANTHER" id="PTHR42800">
    <property type="entry name" value="EXOINULINASE INUD (AFU_ORTHOLOGUE AFUA_5G00480)"/>
    <property type="match status" value="1"/>
</dbReference>
<organism evidence="5 6">
    <name type="scientific">Gallintestinimicrobium propionicum</name>
    <dbReference type="NCBI Taxonomy" id="2981770"/>
    <lineage>
        <taxon>Bacteria</taxon>
        <taxon>Bacillati</taxon>
        <taxon>Bacillota</taxon>
        <taxon>Clostridia</taxon>
        <taxon>Lachnospirales</taxon>
        <taxon>Lachnospiraceae</taxon>
        <taxon>Gallintestinimicrobium</taxon>
    </lineage>
</organism>
<dbReference type="Gene3D" id="2.115.10.20">
    <property type="entry name" value="Glycosyl hydrolase domain, family 43"/>
    <property type="match status" value="1"/>
</dbReference>
<dbReference type="InterPro" id="IPR001362">
    <property type="entry name" value="Glyco_hydro_32"/>
</dbReference>
<evidence type="ECO:0000256" key="3">
    <source>
        <dbReference type="ARBA" id="ARBA00023295"/>
    </source>
</evidence>
<keyword evidence="2 5" id="KW-0378">Hydrolase</keyword>
<sequence length="525" mass="58469">MKLTIKHPFLCLPVVSHPKDTRVLKLFDGEKLLLCVYFPFGEAAADNGTYSYEYLSPLPVSEWIGRTLTLSAEFPAGFEDAVTQTDELPVSSEVHPAVHFTANAGWINDPNGLVYDNGTYHLYYQHNPFGVNWNNMSWGHATSTDLLHWTRLPVAMLPDEEGTIFSGCGLTNEHRDEIQAAADSNLYRSLPKDALLFFYTAAGGSHDSACSEGKDYTQHTAYSTDHGLTLQKLPGAVVPFLKTDNRDPKVYWHEKSKAFIMSLYLKGTEYAILRSTDMLHWEITQQLTFETANECPDLRPISAPDGTEKWIFYTASSEYFIGDFDGFRFTNYSAGKRASYTELAYAGQTYNNAPDRIVLIQWLRTQNPERLYTGMLTLPRELELIKQDGEWILAQHPVHEWFDAKKAANTLFHAADTTSCQAELTSPAAVGIDVSLCSTGKVSFSILGNVCAYDAATGIFTCADKATQLPAGLTELHLIADRGILELSAKQDTVIAYWELPDDRTCGTITVNADTPICAEAWTVR</sequence>